<dbReference type="PANTHER" id="PTHR33710:SF71">
    <property type="entry name" value="ENDONUCLEASE_EXONUCLEASE_PHOSPHATASE DOMAIN-CONTAINING PROTEIN"/>
    <property type="match status" value="1"/>
</dbReference>
<dbReference type="InterPro" id="IPR036691">
    <property type="entry name" value="Endo/exonu/phosph_ase_sf"/>
</dbReference>
<keyword evidence="1" id="KW-0695">RNA-directed DNA polymerase</keyword>
<sequence length="233" mass="27239">MVYASNSYTERRKLWRELGTQKIITNGDLWVIMGDFNVTLKVEEYSNSSSAPSSEMNEFFECIRDIEVEDILSSGFQFTWTKSRGNPQCKTLEKLDRIMISEAFMDKFPISHGRFLPYMNSDHSPALLRLPNGMAKRRKAFRFSNFISDKKEFIPIVKEAWKNEIEGHMMHRVVRKLKLMKPLLKKLSWKDGNIFEYPILNQFGFSCIKDGVKDETVWVDKSGEIRPFSVKNV</sequence>
<dbReference type="GO" id="GO:0003964">
    <property type="term" value="F:RNA-directed DNA polymerase activity"/>
    <property type="evidence" value="ECO:0007669"/>
    <property type="project" value="UniProtKB-KW"/>
</dbReference>
<proteinExistence type="predicted"/>
<dbReference type="PANTHER" id="PTHR33710">
    <property type="entry name" value="BNAC02G09200D PROTEIN"/>
    <property type="match status" value="1"/>
</dbReference>
<reference evidence="1" key="1">
    <citation type="journal article" date="2019" name="Sci. Rep.">
        <title>Draft genome of Tanacetum cinerariifolium, the natural source of mosquito coil.</title>
        <authorList>
            <person name="Yamashiro T."/>
            <person name="Shiraishi A."/>
            <person name="Satake H."/>
            <person name="Nakayama K."/>
        </authorList>
    </citation>
    <scope>NUCLEOTIDE SEQUENCE</scope>
</reference>
<evidence type="ECO:0000313" key="1">
    <source>
        <dbReference type="EMBL" id="GEU32972.1"/>
    </source>
</evidence>
<dbReference type="Gene3D" id="3.60.10.10">
    <property type="entry name" value="Endonuclease/exonuclease/phosphatase"/>
    <property type="match status" value="1"/>
</dbReference>
<dbReference type="AlphaFoldDB" id="A0A6L2J8H6"/>
<comment type="caution">
    <text evidence="1">The sequence shown here is derived from an EMBL/GenBank/DDBJ whole genome shotgun (WGS) entry which is preliminary data.</text>
</comment>
<gene>
    <name evidence="1" type="ORF">Tci_004950</name>
</gene>
<dbReference type="SUPFAM" id="SSF56219">
    <property type="entry name" value="DNase I-like"/>
    <property type="match status" value="1"/>
</dbReference>
<keyword evidence="1" id="KW-0548">Nucleotidyltransferase</keyword>
<organism evidence="1">
    <name type="scientific">Tanacetum cinerariifolium</name>
    <name type="common">Dalmatian daisy</name>
    <name type="synonym">Chrysanthemum cinerariifolium</name>
    <dbReference type="NCBI Taxonomy" id="118510"/>
    <lineage>
        <taxon>Eukaryota</taxon>
        <taxon>Viridiplantae</taxon>
        <taxon>Streptophyta</taxon>
        <taxon>Embryophyta</taxon>
        <taxon>Tracheophyta</taxon>
        <taxon>Spermatophyta</taxon>
        <taxon>Magnoliopsida</taxon>
        <taxon>eudicotyledons</taxon>
        <taxon>Gunneridae</taxon>
        <taxon>Pentapetalae</taxon>
        <taxon>asterids</taxon>
        <taxon>campanulids</taxon>
        <taxon>Asterales</taxon>
        <taxon>Asteraceae</taxon>
        <taxon>Asteroideae</taxon>
        <taxon>Anthemideae</taxon>
        <taxon>Anthemidinae</taxon>
        <taxon>Tanacetum</taxon>
    </lineage>
</organism>
<protein>
    <submittedName>
        <fullName evidence="1">RNA-directed DNA polymerase, eukaryota, reverse transcriptase zinc-binding domain protein</fullName>
    </submittedName>
</protein>
<name>A0A6L2J8H6_TANCI</name>
<accession>A0A6L2J8H6</accession>
<keyword evidence="1" id="KW-0808">Transferase</keyword>
<dbReference type="EMBL" id="BKCJ010000414">
    <property type="protein sequence ID" value="GEU32972.1"/>
    <property type="molecule type" value="Genomic_DNA"/>
</dbReference>